<accession>A0ABY7HVI3</accession>
<dbReference type="Proteomes" id="UP001164712">
    <property type="component" value="Chromosome"/>
</dbReference>
<dbReference type="EMBL" id="CP114058">
    <property type="protein sequence ID" value="WAT02972.1"/>
    <property type="molecule type" value="Genomic_DNA"/>
</dbReference>
<feature type="domain" description="HTH tetR-type" evidence="2">
    <location>
        <begin position="3"/>
        <end position="33"/>
    </location>
</feature>
<reference evidence="3" key="1">
    <citation type="submission" date="2022-12" db="EMBL/GenBank/DDBJ databases">
        <title>Complete genome sequence of an Australian strain of Rouxiella badensis DAR84756 and resolution of the R. badensis DSM100043 and R. chamberiensis DSM28324 genomes.</title>
        <authorList>
            <person name="Paul S."/>
            <person name="Anderson P.J."/>
            <person name="Maynard G."/>
            <person name="Dyall-Smith M."/>
            <person name="Kudinha T."/>
        </authorList>
    </citation>
    <scope>NUCLEOTIDE SEQUENCE</scope>
    <source>
        <strain evidence="3">DSM 28324</strain>
    </source>
</reference>
<dbReference type="InterPro" id="IPR009057">
    <property type="entry name" value="Homeodomain-like_sf"/>
</dbReference>
<organism evidence="3 4">
    <name type="scientific">Rouxiella chamberiensis</name>
    <dbReference type="NCBI Taxonomy" id="1513468"/>
    <lineage>
        <taxon>Bacteria</taxon>
        <taxon>Pseudomonadati</taxon>
        <taxon>Pseudomonadota</taxon>
        <taxon>Gammaproteobacteria</taxon>
        <taxon>Enterobacterales</taxon>
        <taxon>Yersiniaceae</taxon>
        <taxon>Rouxiella</taxon>
    </lineage>
</organism>
<evidence type="ECO:0000313" key="4">
    <source>
        <dbReference type="Proteomes" id="UP001164712"/>
    </source>
</evidence>
<sequence>MHDLNATSMDPLCAEARVSTRTFYRYFPSCEKLTLCVMEARQQRFFGELYPPHPPQAISHLFKVHEQWLLRVFWVSVQEKVTANASSSAKN</sequence>
<dbReference type="Gene3D" id="1.10.357.10">
    <property type="entry name" value="Tetracycline Repressor, domain 2"/>
    <property type="match status" value="1"/>
</dbReference>
<proteinExistence type="predicted"/>
<evidence type="ECO:0000259" key="2">
    <source>
        <dbReference type="Pfam" id="PF00440"/>
    </source>
</evidence>
<dbReference type="InterPro" id="IPR001647">
    <property type="entry name" value="HTH_TetR"/>
</dbReference>
<protein>
    <submittedName>
        <fullName evidence="3">TetR/AcrR family transcriptional regulator</fullName>
    </submittedName>
</protein>
<dbReference type="SUPFAM" id="SSF46689">
    <property type="entry name" value="Homeodomain-like"/>
    <property type="match status" value="1"/>
</dbReference>
<name>A0ABY7HVI3_9GAMM</name>
<keyword evidence="4" id="KW-1185">Reference proteome</keyword>
<evidence type="ECO:0000256" key="1">
    <source>
        <dbReference type="ARBA" id="ARBA00023125"/>
    </source>
</evidence>
<keyword evidence="1" id="KW-0238">DNA-binding</keyword>
<dbReference type="Pfam" id="PF00440">
    <property type="entry name" value="TetR_N"/>
    <property type="match status" value="1"/>
</dbReference>
<gene>
    <name evidence="3" type="ORF">O1V66_02990</name>
</gene>
<evidence type="ECO:0000313" key="3">
    <source>
        <dbReference type="EMBL" id="WAT02972.1"/>
    </source>
</evidence>
<dbReference type="RefSeq" id="WP_269128324.1">
    <property type="nucleotide sequence ID" value="NZ_CP114058.1"/>
</dbReference>